<reference evidence="7 8" key="1">
    <citation type="submission" date="2020-03" db="EMBL/GenBank/DDBJ databases">
        <title>Sphingomonas sp. nov., isolated from fish.</title>
        <authorList>
            <person name="Hyun D.-W."/>
            <person name="Bae J.-W."/>
        </authorList>
    </citation>
    <scope>NUCLEOTIDE SEQUENCE [LARGE SCALE GENOMIC DNA]</scope>
    <source>
        <strain evidence="7 8">HDW15B</strain>
    </source>
</reference>
<dbReference type="GO" id="GO:0030267">
    <property type="term" value="F:glyoxylate reductase (NADPH) activity"/>
    <property type="evidence" value="ECO:0007669"/>
    <property type="project" value="TreeGrafter"/>
</dbReference>
<evidence type="ECO:0000313" key="7">
    <source>
        <dbReference type="EMBL" id="QIK80054.1"/>
    </source>
</evidence>
<dbReference type="SUPFAM" id="SSF51735">
    <property type="entry name" value="NAD(P)-binding Rossmann-fold domains"/>
    <property type="match status" value="1"/>
</dbReference>
<dbReference type="GO" id="GO:0016618">
    <property type="term" value="F:hydroxypyruvate reductase [NAD(P)H] activity"/>
    <property type="evidence" value="ECO:0007669"/>
    <property type="project" value="TreeGrafter"/>
</dbReference>
<feature type="domain" description="D-isomer specific 2-hydroxyacid dehydrogenase catalytic" evidence="5">
    <location>
        <begin position="22"/>
        <end position="301"/>
    </location>
</feature>
<evidence type="ECO:0000256" key="2">
    <source>
        <dbReference type="ARBA" id="ARBA00023002"/>
    </source>
</evidence>
<dbReference type="CDD" id="cd12156">
    <property type="entry name" value="HPPR"/>
    <property type="match status" value="1"/>
</dbReference>
<evidence type="ECO:0000256" key="3">
    <source>
        <dbReference type="ARBA" id="ARBA00023027"/>
    </source>
</evidence>
<dbReference type="InterPro" id="IPR036291">
    <property type="entry name" value="NAD(P)-bd_dom_sf"/>
</dbReference>
<dbReference type="GO" id="GO:0005829">
    <property type="term" value="C:cytosol"/>
    <property type="evidence" value="ECO:0007669"/>
    <property type="project" value="TreeGrafter"/>
</dbReference>
<evidence type="ECO:0000259" key="5">
    <source>
        <dbReference type="Pfam" id="PF00389"/>
    </source>
</evidence>
<protein>
    <submittedName>
        <fullName evidence="7">2-hydroxyacid dehydrogenase</fullName>
    </submittedName>
</protein>
<feature type="domain" description="D-isomer specific 2-hydroxyacid dehydrogenase NAD-binding" evidence="6">
    <location>
        <begin position="98"/>
        <end position="270"/>
    </location>
</feature>
<gene>
    <name evidence="7" type="ORF">G7077_09940</name>
</gene>
<dbReference type="Proteomes" id="UP000503222">
    <property type="component" value="Chromosome"/>
</dbReference>
<dbReference type="Pfam" id="PF02826">
    <property type="entry name" value="2-Hacid_dh_C"/>
    <property type="match status" value="1"/>
</dbReference>
<dbReference type="InterPro" id="IPR006139">
    <property type="entry name" value="D-isomer_2_OHA_DH_cat_dom"/>
</dbReference>
<proteinExistence type="inferred from homology"/>
<dbReference type="SUPFAM" id="SSF52283">
    <property type="entry name" value="Formate/glycerate dehydrogenase catalytic domain-like"/>
    <property type="match status" value="1"/>
</dbReference>
<dbReference type="AlphaFoldDB" id="A0A6G7YTJ7"/>
<dbReference type="InterPro" id="IPR050223">
    <property type="entry name" value="D-isomer_2-hydroxyacid_DH"/>
</dbReference>
<evidence type="ECO:0000259" key="6">
    <source>
        <dbReference type="Pfam" id="PF02826"/>
    </source>
</evidence>
<evidence type="ECO:0000256" key="1">
    <source>
        <dbReference type="ARBA" id="ARBA00022857"/>
    </source>
</evidence>
<dbReference type="Gene3D" id="3.40.50.720">
    <property type="entry name" value="NAD(P)-binding Rossmann-like Domain"/>
    <property type="match status" value="2"/>
</dbReference>
<keyword evidence="2 4" id="KW-0560">Oxidoreductase</keyword>
<keyword evidence="1" id="KW-0521">NADP</keyword>
<dbReference type="EMBL" id="CP049869">
    <property type="protein sequence ID" value="QIK80054.1"/>
    <property type="molecule type" value="Genomic_DNA"/>
</dbReference>
<dbReference type="KEGG" id="spii:G7077_09940"/>
<dbReference type="InterPro" id="IPR006140">
    <property type="entry name" value="D-isomer_DH_NAD-bd"/>
</dbReference>
<keyword evidence="3" id="KW-0520">NAD</keyword>
<name>A0A6G7YTJ7_9SPHN</name>
<dbReference type="PANTHER" id="PTHR10996">
    <property type="entry name" value="2-HYDROXYACID DEHYDROGENASE-RELATED"/>
    <property type="match status" value="1"/>
</dbReference>
<sequence length="314" mass="32952">MLPSLMAKLQESFTVHCLWQQADPTGFLADIGPRIRGVTSSFAGPVPGGLLEQFPNLEIIASFGVGYDNVDAAAAAARGVVVTNTPGVLDDEVADLTLGLLLATLRRIPQADRFVRTGQWIEGAFPLSPSLRGRRVGIVGMGNIGRAIAQRLAGFDVEIAYHARSAKPDLTLPYHSSVVALAQASDVLIAIVPGGEETRHLIGAEVLKALGPDGVLINVARGSVVDEQALITALQSGTILAAGLDVYDDEPNVPRALIDMPNVVLLPHVGSASARTRDAMGQLVVDNLVGWFGQGSVLTPVPESEPLLGRGVTR</sequence>
<dbReference type="Pfam" id="PF00389">
    <property type="entry name" value="2-Hacid_dh"/>
    <property type="match status" value="1"/>
</dbReference>
<dbReference type="FunFam" id="3.40.50.720:FF:000213">
    <property type="entry name" value="Putative 2-hydroxyacid dehydrogenase"/>
    <property type="match status" value="1"/>
</dbReference>
<keyword evidence="8" id="KW-1185">Reference proteome</keyword>
<evidence type="ECO:0000256" key="4">
    <source>
        <dbReference type="RuleBase" id="RU003719"/>
    </source>
</evidence>
<organism evidence="7 8">
    <name type="scientific">Sphingomonas piscis</name>
    <dbReference type="NCBI Taxonomy" id="2714943"/>
    <lineage>
        <taxon>Bacteria</taxon>
        <taxon>Pseudomonadati</taxon>
        <taxon>Pseudomonadota</taxon>
        <taxon>Alphaproteobacteria</taxon>
        <taxon>Sphingomonadales</taxon>
        <taxon>Sphingomonadaceae</taxon>
        <taxon>Sphingomonas</taxon>
    </lineage>
</organism>
<evidence type="ECO:0000313" key="8">
    <source>
        <dbReference type="Proteomes" id="UP000503222"/>
    </source>
</evidence>
<dbReference type="GO" id="GO:0051287">
    <property type="term" value="F:NAD binding"/>
    <property type="evidence" value="ECO:0007669"/>
    <property type="project" value="InterPro"/>
</dbReference>
<comment type="similarity">
    <text evidence="4">Belongs to the D-isomer specific 2-hydroxyacid dehydrogenase family.</text>
</comment>
<dbReference type="PANTHER" id="PTHR10996:SF178">
    <property type="entry name" value="2-HYDROXYACID DEHYDROGENASE YGL185C-RELATED"/>
    <property type="match status" value="1"/>
</dbReference>
<accession>A0A6G7YTJ7</accession>